<feature type="domain" description="SAP" evidence="1">
    <location>
        <begin position="168"/>
        <end position="202"/>
    </location>
</feature>
<comment type="caution">
    <text evidence="2">The sequence shown here is derived from an EMBL/GenBank/DDBJ whole genome shotgun (WGS) entry which is preliminary data.</text>
</comment>
<dbReference type="EMBL" id="CAJNIZ010036780">
    <property type="protein sequence ID" value="CAE7567567.1"/>
    <property type="molecule type" value="Genomic_DNA"/>
</dbReference>
<dbReference type="PROSITE" id="PS50800">
    <property type="entry name" value="SAP"/>
    <property type="match status" value="1"/>
</dbReference>
<protein>
    <recommendedName>
        <fullName evidence="1">SAP domain-containing protein</fullName>
    </recommendedName>
</protein>
<keyword evidence="3" id="KW-1185">Reference proteome</keyword>
<evidence type="ECO:0000259" key="1">
    <source>
        <dbReference type="PROSITE" id="PS50800"/>
    </source>
</evidence>
<organism evidence="2 3">
    <name type="scientific">Symbiodinium pilosum</name>
    <name type="common">Dinoflagellate</name>
    <dbReference type="NCBI Taxonomy" id="2952"/>
    <lineage>
        <taxon>Eukaryota</taxon>
        <taxon>Sar</taxon>
        <taxon>Alveolata</taxon>
        <taxon>Dinophyceae</taxon>
        <taxon>Suessiales</taxon>
        <taxon>Symbiodiniaceae</taxon>
        <taxon>Symbiodinium</taxon>
    </lineage>
</organism>
<reference evidence="2" key="1">
    <citation type="submission" date="2021-02" db="EMBL/GenBank/DDBJ databases">
        <authorList>
            <person name="Dougan E. K."/>
            <person name="Rhodes N."/>
            <person name="Thang M."/>
            <person name="Chan C."/>
        </authorList>
    </citation>
    <scope>NUCLEOTIDE SEQUENCE</scope>
</reference>
<dbReference type="OrthoDB" id="411350at2759"/>
<evidence type="ECO:0000313" key="3">
    <source>
        <dbReference type="Proteomes" id="UP000649617"/>
    </source>
</evidence>
<name>A0A812UG34_SYMPI</name>
<dbReference type="AlphaFoldDB" id="A0A812UG34"/>
<dbReference type="InterPro" id="IPR003034">
    <property type="entry name" value="SAP_dom"/>
</dbReference>
<evidence type="ECO:0000313" key="2">
    <source>
        <dbReference type="EMBL" id="CAE7567567.1"/>
    </source>
</evidence>
<proteinExistence type="predicted"/>
<accession>A0A812UG34</accession>
<gene>
    <name evidence="2" type="ORF">SPIL2461_LOCUS15264</name>
</gene>
<dbReference type="Proteomes" id="UP000649617">
    <property type="component" value="Unassembled WGS sequence"/>
</dbReference>
<sequence>MWGVILHASVLATEMAVERMTQVELRQYHEAAESLADQSCLMPSELSPPATAFTWLELQNAIASLAWLSFNALPYKRGTPTTVLVIHHALWLALFPAEDRQNVLVKCIPRIREGVMPDLEAFATDLDGFVKERWWHIFEDAGRDLLSCLTRHFDAVTARREQAQASRVATTQVRTLRQRLQVLGLPRSGPRARLCLRLAGREHQVKAQLEHGCAPVKDKTQACPMGHAGSRNPLCELGECGDTDCALYRFRGGSEGVRSDFVNFCAKQIEEHFWQVKSRHDEGLVYCSLGCGCLYFDWELLDQLVTNARLRVDQVWLVDTAFWENATFATAETKALRAFCQWYAGEFDIHSFRTGRSLKRWCQAFSGQLGHAHVVMECDSVQTHPLTDDGDFCRSVLHEEALNLQIFSQRLANRRPGPGRRRGPVPVAPVRCVRRRKEDKLEILQRDQWQNGIWLPDYFLHFDNDEENADWITEDLQRRYR</sequence>